<sequence length="418" mass="47628">MSESRGEAARWRIADKYWMAKTTPLNIHTVTFQPKNEENQDRIIVERWSIGGDRWLLLAVCDGHFGSATAEYVFKTLPTSLHKKIRSFMYRQMQNNKLDRTNIHEFGARFTTALKEHIERFDRDIGEALKDICLNPEDLTEADARELIERHMDVIVRAFQGTTLALALVNLDHRFMWAAGVGDSTVALSTVGSDGKRKAERLCELHTYKNPKEYYRAVMAHSYDEQPLLDWEDRMLGWLAVPRAIGDFALKFRASYLTNLFNFTPYGDTFRILKYAPKIVTPPYVIAEPSVRFVDLEPIWGEQNKLLLFTDGVDNLVDGNLVFNPEKHSGANPVDIVSALLSDEVDPEVQRVLGHPIDPHWSGDVDNKAIDILGNLLGGTDVERLEMVTDEERLRDTGEGWPFHIDDTSIIVWGLADV</sequence>
<evidence type="ECO:0000313" key="3">
    <source>
        <dbReference type="Proteomes" id="UP000184267"/>
    </source>
</evidence>
<dbReference type="PROSITE" id="PS51746">
    <property type="entry name" value="PPM_2"/>
    <property type="match status" value="1"/>
</dbReference>
<dbReference type="Proteomes" id="UP000184267">
    <property type="component" value="Unassembled WGS sequence"/>
</dbReference>
<feature type="domain" description="PPM-type phosphatase" evidence="1">
    <location>
        <begin position="26"/>
        <end position="415"/>
    </location>
</feature>
<dbReference type="AlphaFoldDB" id="A0A1M2V879"/>
<dbReference type="Pfam" id="PF00481">
    <property type="entry name" value="PP2C"/>
    <property type="match status" value="1"/>
</dbReference>
<dbReference type="SUPFAM" id="SSF81606">
    <property type="entry name" value="PP2C-like"/>
    <property type="match status" value="1"/>
</dbReference>
<dbReference type="GO" id="GO:0004722">
    <property type="term" value="F:protein serine/threonine phosphatase activity"/>
    <property type="evidence" value="ECO:0007669"/>
    <property type="project" value="InterPro"/>
</dbReference>
<dbReference type="PANTHER" id="PTHR13832">
    <property type="entry name" value="PROTEIN PHOSPHATASE 2C"/>
    <property type="match status" value="1"/>
</dbReference>
<dbReference type="CDD" id="cd00143">
    <property type="entry name" value="PP2Cc"/>
    <property type="match status" value="1"/>
</dbReference>
<name>A0A1M2V879_TRAPU</name>
<dbReference type="OMA" id="RAVMAHS"/>
<reference evidence="2 3" key="1">
    <citation type="submission" date="2016-10" db="EMBL/GenBank/DDBJ databases">
        <title>Genome sequence of the basidiomycete white-rot fungus Trametes pubescens.</title>
        <authorList>
            <person name="Makela M.R."/>
            <person name="Granchi Z."/>
            <person name="Peng M."/>
            <person name="De Vries R.P."/>
            <person name="Grigoriev I."/>
            <person name="Riley R."/>
            <person name="Hilden K."/>
        </authorList>
    </citation>
    <scope>NUCLEOTIDE SEQUENCE [LARGE SCALE GENOMIC DNA]</scope>
    <source>
        <strain evidence="2 3">FBCC735</strain>
    </source>
</reference>
<dbReference type="PANTHER" id="PTHR13832:SF827">
    <property type="entry name" value="PROTEIN PHOSPHATASE 1L"/>
    <property type="match status" value="1"/>
</dbReference>
<dbReference type="InterPro" id="IPR001932">
    <property type="entry name" value="PPM-type_phosphatase-like_dom"/>
</dbReference>
<accession>A0A1M2V879</accession>
<gene>
    <name evidence="2" type="ORF">TRAPUB_5633</name>
</gene>
<dbReference type="InterPro" id="IPR015655">
    <property type="entry name" value="PP2C"/>
</dbReference>
<evidence type="ECO:0000259" key="1">
    <source>
        <dbReference type="PROSITE" id="PS51746"/>
    </source>
</evidence>
<dbReference type="STRING" id="154538.A0A1M2V879"/>
<comment type="caution">
    <text evidence="2">The sequence shown here is derived from an EMBL/GenBank/DDBJ whole genome shotgun (WGS) entry which is preliminary data.</text>
</comment>
<dbReference type="EMBL" id="MNAD01001601">
    <property type="protein sequence ID" value="OJT03706.1"/>
    <property type="molecule type" value="Genomic_DNA"/>
</dbReference>
<dbReference type="SMART" id="SM00332">
    <property type="entry name" value="PP2Cc"/>
    <property type="match status" value="1"/>
</dbReference>
<dbReference type="OrthoDB" id="19329at2759"/>
<dbReference type="Gene3D" id="3.60.40.10">
    <property type="entry name" value="PPM-type phosphatase domain"/>
    <property type="match status" value="1"/>
</dbReference>
<evidence type="ECO:0000313" key="2">
    <source>
        <dbReference type="EMBL" id="OJT03706.1"/>
    </source>
</evidence>
<proteinExistence type="predicted"/>
<keyword evidence="3" id="KW-1185">Reference proteome</keyword>
<organism evidence="2 3">
    <name type="scientific">Trametes pubescens</name>
    <name type="common">White-rot fungus</name>
    <dbReference type="NCBI Taxonomy" id="154538"/>
    <lineage>
        <taxon>Eukaryota</taxon>
        <taxon>Fungi</taxon>
        <taxon>Dikarya</taxon>
        <taxon>Basidiomycota</taxon>
        <taxon>Agaricomycotina</taxon>
        <taxon>Agaricomycetes</taxon>
        <taxon>Polyporales</taxon>
        <taxon>Polyporaceae</taxon>
        <taxon>Trametes</taxon>
    </lineage>
</organism>
<protein>
    <recommendedName>
        <fullName evidence="1">PPM-type phosphatase domain-containing protein</fullName>
    </recommendedName>
</protein>
<dbReference type="InterPro" id="IPR036457">
    <property type="entry name" value="PPM-type-like_dom_sf"/>
</dbReference>